<sequence>MRTVQKIAAVAAATCGILFAGIGVASASPEDNGGWDNIPVLSNINQMEWDDSPFCGVQVKTEDTEQKTSCVVVHNEGSTNSPVYIITFGSLDLS</sequence>
<feature type="signal peptide" evidence="1">
    <location>
        <begin position="1"/>
        <end position="27"/>
    </location>
</feature>
<feature type="chain" id="PRO_5037549600" description="Secreted protein" evidence="1">
    <location>
        <begin position="28"/>
        <end position="94"/>
    </location>
</feature>
<organism evidence="2 3">
    <name type="scientific">Streptomyces spiralis</name>
    <dbReference type="NCBI Taxonomy" id="66376"/>
    <lineage>
        <taxon>Bacteria</taxon>
        <taxon>Bacillati</taxon>
        <taxon>Actinomycetota</taxon>
        <taxon>Actinomycetes</taxon>
        <taxon>Kitasatosporales</taxon>
        <taxon>Streptomycetaceae</taxon>
        <taxon>Streptomyces</taxon>
    </lineage>
</organism>
<name>A0A919APH5_9ACTN</name>
<dbReference type="AlphaFoldDB" id="A0A919APH5"/>
<dbReference type="EMBL" id="BNBC01000080">
    <property type="protein sequence ID" value="GHF17866.1"/>
    <property type="molecule type" value="Genomic_DNA"/>
</dbReference>
<protein>
    <recommendedName>
        <fullName evidence="4">Secreted protein</fullName>
    </recommendedName>
</protein>
<accession>A0A919APH5</accession>
<keyword evidence="1" id="KW-0732">Signal</keyword>
<evidence type="ECO:0000313" key="2">
    <source>
        <dbReference type="EMBL" id="GHF17866.1"/>
    </source>
</evidence>
<reference evidence="2" key="2">
    <citation type="submission" date="2020-09" db="EMBL/GenBank/DDBJ databases">
        <authorList>
            <person name="Sun Q."/>
            <person name="Ohkuma M."/>
        </authorList>
    </citation>
    <scope>NUCLEOTIDE SEQUENCE</scope>
    <source>
        <strain evidence="2">JCM 3302</strain>
    </source>
</reference>
<evidence type="ECO:0008006" key="4">
    <source>
        <dbReference type="Google" id="ProtNLM"/>
    </source>
</evidence>
<keyword evidence="3" id="KW-1185">Reference proteome</keyword>
<dbReference type="Proteomes" id="UP000641386">
    <property type="component" value="Unassembled WGS sequence"/>
</dbReference>
<comment type="caution">
    <text evidence="2">The sequence shown here is derived from an EMBL/GenBank/DDBJ whole genome shotgun (WGS) entry which is preliminary data.</text>
</comment>
<gene>
    <name evidence="2" type="ORF">GCM10014715_86150</name>
</gene>
<proteinExistence type="predicted"/>
<evidence type="ECO:0000256" key="1">
    <source>
        <dbReference type="SAM" id="SignalP"/>
    </source>
</evidence>
<dbReference type="RefSeq" id="WP_189908166.1">
    <property type="nucleotide sequence ID" value="NZ_BNBC01000080.1"/>
</dbReference>
<reference evidence="2" key="1">
    <citation type="journal article" date="2014" name="Int. J. Syst. Evol. Microbiol.">
        <title>Complete genome sequence of Corynebacterium casei LMG S-19264T (=DSM 44701T), isolated from a smear-ripened cheese.</title>
        <authorList>
            <consortium name="US DOE Joint Genome Institute (JGI-PGF)"/>
            <person name="Walter F."/>
            <person name="Albersmeier A."/>
            <person name="Kalinowski J."/>
            <person name="Ruckert C."/>
        </authorList>
    </citation>
    <scope>NUCLEOTIDE SEQUENCE</scope>
    <source>
        <strain evidence="2">JCM 3302</strain>
    </source>
</reference>
<evidence type="ECO:0000313" key="3">
    <source>
        <dbReference type="Proteomes" id="UP000641386"/>
    </source>
</evidence>